<dbReference type="AlphaFoldDB" id="A0A6N3B4Y7"/>
<evidence type="ECO:0000256" key="1">
    <source>
        <dbReference type="ARBA" id="ARBA00007039"/>
    </source>
</evidence>
<evidence type="ECO:0000256" key="5">
    <source>
        <dbReference type="ARBA" id="ARBA00022825"/>
    </source>
</evidence>
<evidence type="ECO:0000256" key="3">
    <source>
        <dbReference type="ARBA" id="ARBA00022670"/>
    </source>
</evidence>
<evidence type="ECO:0000256" key="4">
    <source>
        <dbReference type="ARBA" id="ARBA00022801"/>
    </source>
</evidence>
<organism evidence="7">
    <name type="scientific">Staphylococcus simulans</name>
    <dbReference type="NCBI Taxonomy" id="1286"/>
    <lineage>
        <taxon>Bacteria</taxon>
        <taxon>Bacillati</taxon>
        <taxon>Bacillota</taxon>
        <taxon>Bacilli</taxon>
        <taxon>Bacillales</taxon>
        <taxon>Staphylococcaceae</taxon>
        <taxon>Staphylococcus</taxon>
    </lineage>
</organism>
<dbReference type="PRINTS" id="PR00127">
    <property type="entry name" value="CLPPROTEASEP"/>
</dbReference>
<dbReference type="RefSeq" id="WP_070626906.1">
    <property type="nucleotide sequence ID" value="NZ_CACRUO010000027.1"/>
</dbReference>
<evidence type="ECO:0000313" key="7">
    <source>
        <dbReference type="EMBL" id="VYT96836.1"/>
    </source>
</evidence>
<gene>
    <name evidence="7" type="primary">clpP_1</name>
    <name evidence="7" type="ORF">SSLFYP27_01086</name>
</gene>
<dbReference type="SUPFAM" id="SSF52096">
    <property type="entry name" value="ClpP/crotonase"/>
    <property type="match status" value="1"/>
</dbReference>
<keyword evidence="4 7" id="KW-0378">Hydrolase</keyword>
<keyword evidence="3 7" id="KW-0645">Protease</keyword>
<comment type="similarity">
    <text evidence="1 6">Belongs to the peptidase S14 family.</text>
</comment>
<dbReference type="PANTHER" id="PTHR10381">
    <property type="entry name" value="ATP-DEPENDENT CLP PROTEASE PROTEOLYTIC SUBUNIT"/>
    <property type="match status" value="1"/>
</dbReference>
<dbReference type="GO" id="GO:0004176">
    <property type="term" value="F:ATP-dependent peptidase activity"/>
    <property type="evidence" value="ECO:0007669"/>
    <property type="project" value="InterPro"/>
</dbReference>
<dbReference type="Pfam" id="PF00574">
    <property type="entry name" value="CLP_protease"/>
    <property type="match status" value="1"/>
</dbReference>
<dbReference type="GO" id="GO:0051117">
    <property type="term" value="F:ATPase binding"/>
    <property type="evidence" value="ECO:0007669"/>
    <property type="project" value="TreeGrafter"/>
</dbReference>
<reference evidence="7" key="1">
    <citation type="submission" date="2019-11" db="EMBL/GenBank/DDBJ databases">
        <authorList>
            <person name="Feng L."/>
        </authorList>
    </citation>
    <scope>NUCLEOTIDE SEQUENCE</scope>
    <source>
        <strain evidence="7">SsimulansLFYP27</strain>
    </source>
</reference>
<protein>
    <recommendedName>
        <fullName evidence="6">ATP-dependent Clp protease proteolytic subunit</fullName>
    </recommendedName>
</protein>
<dbReference type="GO" id="GO:0004252">
    <property type="term" value="F:serine-type endopeptidase activity"/>
    <property type="evidence" value="ECO:0007669"/>
    <property type="project" value="InterPro"/>
</dbReference>
<dbReference type="Gene3D" id="3.90.226.10">
    <property type="entry name" value="2-enoyl-CoA Hydratase, Chain A, domain 1"/>
    <property type="match status" value="1"/>
</dbReference>
<dbReference type="InterPro" id="IPR029045">
    <property type="entry name" value="ClpP/crotonase-like_dom_sf"/>
</dbReference>
<accession>A0A6N3B4Y7</accession>
<dbReference type="EMBL" id="CACRUO010000027">
    <property type="protein sequence ID" value="VYT96836.1"/>
    <property type="molecule type" value="Genomic_DNA"/>
</dbReference>
<dbReference type="GO" id="GO:0006515">
    <property type="term" value="P:protein quality control for misfolded or incompletely synthesized proteins"/>
    <property type="evidence" value="ECO:0007669"/>
    <property type="project" value="TreeGrafter"/>
</dbReference>
<dbReference type="GO" id="GO:0009368">
    <property type="term" value="C:endopeptidase Clp complex"/>
    <property type="evidence" value="ECO:0007669"/>
    <property type="project" value="TreeGrafter"/>
</dbReference>
<name>A0A6N3B4Y7_STASI</name>
<keyword evidence="2" id="KW-0963">Cytoplasm</keyword>
<dbReference type="NCBIfam" id="NF045542">
    <property type="entry name" value="Clp_rel_HeadMat"/>
    <property type="match status" value="1"/>
</dbReference>
<evidence type="ECO:0000256" key="6">
    <source>
        <dbReference type="RuleBase" id="RU003567"/>
    </source>
</evidence>
<dbReference type="PANTHER" id="PTHR10381:SF70">
    <property type="entry name" value="ATP-DEPENDENT CLP PROTEASE PROTEOLYTIC SUBUNIT"/>
    <property type="match status" value="1"/>
</dbReference>
<keyword evidence="5" id="KW-0720">Serine protease</keyword>
<sequence>MKINVKGAIVSNDDKWIYDMFDMDATSPKDVIDALPSTDEDLEVIINSGGGDVFSGSEIYTALKEHAGNVDVKVVGIAASAASVIAMAGDTVKMSPTAQMMIHNASSIAIGDNRKMETAYNMLSTANKAIANAYISKTGKSEQEIVDLMNDETWFSADTAVEQGFADSKMFDESSTRLVANAGQMLPKQAIDKVSALMNQTPEIKIDVDQIANKVIEKLEEKETQKELSKPQNKVKQKFFF</sequence>
<evidence type="ECO:0000256" key="2">
    <source>
        <dbReference type="ARBA" id="ARBA00022490"/>
    </source>
</evidence>
<dbReference type="CDD" id="cd07016">
    <property type="entry name" value="S14_ClpP_1"/>
    <property type="match status" value="1"/>
</dbReference>
<dbReference type="InterPro" id="IPR023562">
    <property type="entry name" value="ClpP/TepA"/>
</dbReference>
<proteinExistence type="inferred from homology"/>
<dbReference type="InterPro" id="IPR001907">
    <property type="entry name" value="ClpP"/>
</dbReference>